<evidence type="ECO:0000256" key="1">
    <source>
        <dbReference type="SAM" id="MobiDB-lite"/>
    </source>
</evidence>
<dbReference type="Proteomes" id="UP000507222">
    <property type="component" value="Unassembled WGS sequence"/>
</dbReference>
<evidence type="ECO:0000313" key="3">
    <source>
        <dbReference type="Proteomes" id="UP000507222"/>
    </source>
</evidence>
<gene>
    <name evidence="2" type="ORF">CURHAP_LOCUS50399</name>
</gene>
<dbReference type="AlphaFoldDB" id="A0A6J5VMM7"/>
<feature type="region of interest" description="Disordered" evidence="1">
    <location>
        <begin position="1"/>
        <end position="60"/>
    </location>
</feature>
<protein>
    <submittedName>
        <fullName evidence="2">Uncharacterized protein</fullName>
    </submittedName>
</protein>
<dbReference type="EMBL" id="CAEKDK010000008">
    <property type="protein sequence ID" value="CAB4290410.1"/>
    <property type="molecule type" value="Genomic_DNA"/>
</dbReference>
<sequence length="80" mass="8271">MKRRHGLSVEGMQQEASSGCSIGKRREKGPGKRGNGTARPGAGQGGLSRTGQIKCASSRRDAVPCGLFSLGASKRIQGTT</sequence>
<accession>A0A6J5VMM7</accession>
<evidence type="ECO:0000313" key="2">
    <source>
        <dbReference type="EMBL" id="CAB4290410.1"/>
    </source>
</evidence>
<name>A0A6J5VMM7_PRUAR</name>
<organism evidence="2 3">
    <name type="scientific">Prunus armeniaca</name>
    <name type="common">Apricot</name>
    <name type="synonym">Armeniaca vulgaris</name>
    <dbReference type="NCBI Taxonomy" id="36596"/>
    <lineage>
        <taxon>Eukaryota</taxon>
        <taxon>Viridiplantae</taxon>
        <taxon>Streptophyta</taxon>
        <taxon>Embryophyta</taxon>
        <taxon>Tracheophyta</taxon>
        <taxon>Spermatophyta</taxon>
        <taxon>Magnoliopsida</taxon>
        <taxon>eudicotyledons</taxon>
        <taxon>Gunneridae</taxon>
        <taxon>Pentapetalae</taxon>
        <taxon>rosids</taxon>
        <taxon>fabids</taxon>
        <taxon>Rosales</taxon>
        <taxon>Rosaceae</taxon>
        <taxon>Amygdaloideae</taxon>
        <taxon>Amygdaleae</taxon>
        <taxon>Prunus</taxon>
    </lineage>
</organism>
<proteinExistence type="predicted"/>
<reference evidence="2 3" key="1">
    <citation type="submission" date="2020-05" db="EMBL/GenBank/DDBJ databases">
        <authorList>
            <person name="Campoy J."/>
            <person name="Schneeberger K."/>
            <person name="Spophaly S."/>
        </authorList>
    </citation>
    <scope>NUCLEOTIDE SEQUENCE [LARGE SCALE GENOMIC DNA]</scope>
    <source>
        <strain evidence="2">PruArmRojPasFocal</strain>
    </source>
</reference>